<proteinExistence type="predicted"/>
<comment type="caution">
    <text evidence="2">The sequence shown here is derived from an EMBL/GenBank/DDBJ whole genome shotgun (WGS) entry which is preliminary data.</text>
</comment>
<keyword evidence="1" id="KW-0812">Transmembrane</keyword>
<reference evidence="3 4" key="2">
    <citation type="submission" date="2024-07" db="EMBL/GenBank/DDBJ databases">
        <authorList>
            <person name="Akdeniz Z."/>
        </authorList>
    </citation>
    <scope>NUCLEOTIDE SEQUENCE [LARGE SCALE GENOMIC DNA]</scope>
</reference>
<dbReference type="Proteomes" id="UP001642409">
    <property type="component" value="Unassembled WGS sequence"/>
</dbReference>
<dbReference type="AlphaFoldDB" id="A0AA86NGB5"/>
<keyword evidence="4" id="KW-1185">Reference proteome</keyword>
<organism evidence="2">
    <name type="scientific">Hexamita inflata</name>
    <dbReference type="NCBI Taxonomy" id="28002"/>
    <lineage>
        <taxon>Eukaryota</taxon>
        <taxon>Metamonada</taxon>
        <taxon>Diplomonadida</taxon>
        <taxon>Hexamitidae</taxon>
        <taxon>Hexamitinae</taxon>
        <taxon>Hexamita</taxon>
    </lineage>
</organism>
<gene>
    <name evidence="2" type="ORF">HINF_LOCUS6289</name>
    <name evidence="3" type="ORF">HINF_LOCUS76442</name>
</gene>
<evidence type="ECO:0000313" key="4">
    <source>
        <dbReference type="Proteomes" id="UP001642409"/>
    </source>
</evidence>
<keyword evidence="1" id="KW-0472">Membrane</keyword>
<evidence type="ECO:0000313" key="3">
    <source>
        <dbReference type="EMBL" id="CAL6111533.1"/>
    </source>
</evidence>
<dbReference type="EMBL" id="CAXDID020000710">
    <property type="protein sequence ID" value="CAL6111533.1"/>
    <property type="molecule type" value="Genomic_DNA"/>
</dbReference>
<evidence type="ECO:0000256" key="1">
    <source>
        <dbReference type="SAM" id="Phobius"/>
    </source>
</evidence>
<sequence length="135" mass="15912">MKPKLFRYIESQNNTKTKIVLLNSFIRYTSEINCVTSINDNYFKDTANYFNVFLFSSQGQGISIWIQIARSQHIRLTEGIDIERIFQANYILQTKIFLLFLILNLLRGFGSMYRNRVQNIINFPELIFIVILSTI</sequence>
<name>A0AA86NGB5_9EUKA</name>
<accession>A0AA86NGB5</accession>
<feature type="transmembrane region" description="Helical" evidence="1">
    <location>
        <begin position="49"/>
        <end position="68"/>
    </location>
</feature>
<evidence type="ECO:0000313" key="2">
    <source>
        <dbReference type="EMBL" id="CAI9918644.1"/>
    </source>
</evidence>
<keyword evidence="1" id="KW-1133">Transmembrane helix</keyword>
<dbReference type="EMBL" id="CATOUU010000163">
    <property type="protein sequence ID" value="CAI9918644.1"/>
    <property type="molecule type" value="Genomic_DNA"/>
</dbReference>
<protein>
    <submittedName>
        <fullName evidence="3">Hypothetical_protein</fullName>
    </submittedName>
</protein>
<feature type="transmembrane region" description="Helical" evidence="1">
    <location>
        <begin position="88"/>
        <end position="106"/>
    </location>
</feature>
<reference evidence="2" key="1">
    <citation type="submission" date="2023-06" db="EMBL/GenBank/DDBJ databases">
        <authorList>
            <person name="Kurt Z."/>
        </authorList>
    </citation>
    <scope>NUCLEOTIDE SEQUENCE</scope>
</reference>